<gene>
    <name evidence="1" type="ORF">CDQ84_04475</name>
</gene>
<name>A0A2K2FIT7_9CLOT</name>
<evidence type="ECO:0000313" key="2">
    <source>
        <dbReference type="Proteomes" id="UP000236151"/>
    </source>
</evidence>
<dbReference type="SUPFAM" id="SSF56112">
    <property type="entry name" value="Protein kinase-like (PK-like)"/>
    <property type="match status" value="1"/>
</dbReference>
<dbReference type="RefSeq" id="WP_103080529.1">
    <property type="nucleotide sequence ID" value="NZ_CP021850.1"/>
</dbReference>
<dbReference type="KEGG" id="cthd:CDO33_06485"/>
<evidence type="ECO:0008006" key="3">
    <source>
        <dbReference type="Google" id="ProtNLM"/>
    </source>
</evidence>
<protein>
    <recommendedName>
        <fullName evidence="3">Aminoglycoside phosphotransferase domain-containing protein</fullName>
    </recommendedName>
</protein>
<comment type="caution">
    <text evidence="1">The sequence shown here is derived from an EMBL/GenBank/DDBJ whole genome shotgun (WGS) entry which is preliminary data.</text>
</comment>
<reference evidence="2" key="1">
    <citation type="submission" date="2017-06" db="EMBL/GenBank/DDBJ databases">
        <title>Investigating the central metabolism of Clostridium thermosuccinogenes.</title>
        <authorList>
            <person name="Koendjbiharie J.G."/>
            <person name="Van Kranenburg R."/>
            <person name="Vriesendorp B."/>
        </authorList>
    </citation>
    <scope>NUCLEOTIDE SEQUENCE [LARGE SCALE GENOMIC DNA]</scope>
    <source>
        <strain evidence="2">DSM 5806</strain>
    </source>
</reference>
<accession>A0A2K2FIT7</accession>
<sequence length="114" mass="13095">MICQMPEEAIKSALDVSDFNIVEIRGGMSKQVYKIKTPADNFILYIWRRPFDNKLTENQTKGIEYLFPDFMHNTKLLADLGIRVPYVLAAGHHEEGDFDYAIVECFKGQSLGDY</sequence>
<dbReference type="OrthoDB" id="3328272at2"/>
<evidence type="ECO:0000313" key="1">
    <source>
        <dbReference type="EMBL" id="PNU00694.1"/>
    </source>
</evidence>
<organism evidence="1 2">
    <name type="scientific">Clostridium thermosuccinogenes</name>
    <dbReference type="NCBI Taxonomy" id="84032"/>
    <lineage>
        <taxon>Bacteria</taxon>
        <taxon>Bacillati</taxon>
        <taxon>Bacillota</taxon>
        <taxon>Clostridia</taxon>
        <taxon>Eubacteriales</taxon>
        <taxon>Clostridiaceae</taxon>
        <taxon>Clostridium</taxon>
    </lineage>
</organism>
<proteinExistence type="predicted"/>
<dbReference type="EMBL" id="NIOJ01000007">
    <property type="protein sequence ID" value="PNU00694.1"/>
    <property type="molecule type" value="Genomic_DNA"/>
</dbReference>
<keyword evidence="2" id="KW-1185">Reference proteome</keyword>
<dbReference type="InterPro" id="IPR011009">
    <property type="entry name" value="Kinase-like_dom_sf"/>
</dbReference>
<dbReference type="Proteomes" id="UP000236151">
    <property type="component" value="Unassembled WGS sequence"/>
</dbReference>
<dbReference type="AlphaFoldDB" id="A0A2K2FIT7"/>